<proteinExistence type="predicted"/>
<organism evidence="1 2">
    <name type="scientific">Thermobaculum terrenum (strain ATCC BAA-798 / CCMEE 7001 / YNP1)</name>
    <dbReference type="NCBI Taxonomy" id="525904"/>
    <lineage>
        <taxon>Bacteria</taxon>
        <taxon>Bacillati</taxon>
        <taxon>Chloroflexota</taxon>
        <taxon>Chloroflexia</taxon>
        <taxon>Candidatus Thermobaculales</taxon>
        <taxon>Candidatus Thermobaculaceae</taxon>
        <taxon>Thermobaculum</taxon>
    </lineage>
</organism>
<gene>
    <name evidence="1" type="ordered locus">Tter_1647</name>
</gene>
<name>D1CCN8_THET1</name>
<dbReference type="PANTHER" id="PTHR34374:SF1">
    <property type="entry name" value="LARGE RIBOSOMAL RNA SUBUNIT ACCUMULATION PROTEIN YCED HOMOLOG 1, CHLOROPLASTIC"/>
    <property type="match status" value="1"/>
</dbReference>
<evidence type="ECO:0000313" key="2">
    <source>
        <dbReference type="Proteomes" id="UP000000323"/>
    </source>
</evidence>
<dbReference type="HOGENOM" id="CLU_100236_0_0_0"/>
<accession>D1CCN8</accession>
<dbReference type="PANTHER" id="PTHR34374">
    <property type="entry name" value="LARGE RIBOSOMAL RNA SUBUNIT ACCUMULATION PROTEIN YCED HOMOLOG 1, CHLOROPLASTIC"/>
    <property type="match status" value="1"/>
</dbReference>
<reference evidence="2" key="1">
    <citation type="journal article" date="2010" name="Stand. Genomic Sci.">
        <title>Complete genome sequence of 'Thermobaculum terrenum' type strain (YNP1).</title>
        <authorList>
            <person name="Kiss H."/>
            <person name="Cleland D."/>
            <person name="Lapidus A."/>
            <person name="Lucas S."/>
            <person name="Glavina Del Rio T."/>
            <person name="Nolan M."/>
            <person name="Tice H."/>
            <person name="Han C."/>
            <person name="Goodwin L."/>
            <person name="Pitluck S."/>
            <person name="Liolios K."/>
            <person name="Ivanova N."/>
            <person name="Mavromatis K."/>
            <person name="Ovchinnikova G."/>
            <person name="Pati A."/>
            <person name="Chen A."/>
            <person name="Palaniappan K."/>
            <person name="Land M."/>
            <person name="Hauser L."/>
            <person name="Chang Y."/>
            <person name="Jeffries C."/>
            <person name="Lu M."/>
            <person name="Brettin T."/>
            <person name="Detter J."/>
            <person name="Goker M."/>
            <person name="Tindall B."/>
            <person name="Beck B."/>
            <person name="McDermott T."/>
            <person name="Woyke T."/>
            <person name="Bristow J."/>
            <person name="Eisen J."/>
            <person name="Markowitz V."/>
            <person name="Hugenholtz P."/>
            <person name="Kyrpides N."/>
            <person name="Klenk H."/>
            <person name="Cheng J."/>
        </authorList>
    </citation>
    <scope>NUCLEOTIDE SEQUENCE [LARGE SCALE GENOMIC DNA]</scope>
    <source>
        <strain evidence="2">ATCC BAA-798 / YNP1</strain>
    </source>
</reference>
<dbReference type="EMBL" id="CP001825">
    <property type="protein sequence ID" value="ACZ42553.1"/>
    <property type="molecule type" value="Genomic_DNA"/>
</dbReference>
<dbReference type="InterPro" id="IPR003772">
    <property type="entry name" value="YceD"/>
</dbReference>
<dbReference type="STRING" id="525904.Tter_1647"/>
<dbReference type="Pfam" id="PF02620">
    <property type="entry name" value="YceD"/>
    <property type="match status" value="1"/>
</dbReference>
<dbReference type="RefSeq" id="WP_012875587.1">
    <property type="nucleotide sequence ID" value="NC_013525.1"/>
</dbReference>
<dbReference type="KEGG" id="ttr:Tter_1647"/>
<dbReference type="AlphaFoldDB" id="D1CCN8"/>
<dbReference type="eggNOG" id="COG1399">
    <property type="taxonomic scope" value="Bacteria"/>
</dbReference>
<dbReference type="Proteomes" id="UP000000323">
    <property type="component" value="Chromosome 1"/>
</dbReference>
<protein>
    <recommendedName>
        <fullName evidence="3">DUF177 domain-containing protein</fullName>
    </recommendedName>
</protein>
<sequence>MNAHNYDLEFNVSGLLKQTTGASRTYHFETPDLQLYEESVAHQIVGDAGALRIKTGILVQGTVTANVEMECSRCLVPFVGKIEASFEEEFRPTVDIISGVSMHEIREGEYEGDYSWLTHDHMMNLTEVIRQAIIVNMPYNPICSPDCAGLCPECGADLNVEHCGHMTAKLDNRLSVLASLLEQLKD</sequence>
<keyword evidence="2" id="KW-1185">Reference proteome</keyword>
<evidence type="ECO:0008006" key="3">
    <source>
        <dbReference type="Google" id="ProtNLM"/>
    </source>
</evidence>
<evidence type="ECO:0000313" key="1">
    <source>
        <dbReference type="EMBL" id="ACZ42553.1"/>
    </source>
</evidence>